<gene>
    <name evidence="1" type="ORF">IHE55_24605</name>
</gene>
<evidence type="ECO:0000313" key="2">
    <source>
        <dbReference type="Proteomes" id="UP000807371"/>
    </source>
</evidence>
<proteinExistence type="predicted"/>
<accession>A0ABS0NRF1</accession>
<dbReference type="RefSeq" id="WP_197991024.1">
    <property type="nucleotide sequence ID" value="NZ_JACYXC010000001.1"/>
</dbReference>
<dbReference type="SUPFAM" id="SSF51998">
    <property type="entry name" value="PFL-like glycyl radical enzymes"/>
    <property type="match status" value="1"/>
</dbReference>
<reference evidence="1 2" key="1">
    <citation type="submission" date="2020-09" db="EMBL/GenBank/DDBJ databases">
        <title>Biosynthesis of the nuclear factor of activated T cells inhibitor NFAT-133 and its congeners in Streptomyces pactum.</title>
        <authorList>
            <person name="Zhou W."/>
            <person name="Posri P."/>
            <person name="Abugrain M.E."/>
            <person name="Weisberg A.J."/>
            <person name="Chang J.H."/>
            <person name="Mahmud T."/>
        </authorList>
    </citation>
    <scope>NUCLEOTIDE SEQUENCE [LARGE SCALE GENOMIC DNA]</scope>
    <source>
        <strain evidence="1 2">ATCC 27456</strain>
    </source>
</reference>
<keyword evidence="2" id="KW-1185">Reference proteome</keyword>
<dbReference type="InterPro" id="IPR007841">
    <property type="entry name" value="UPF0210"/>
</dbReference>
<dbReference type="Pfam" id="PF05167">
    <property type="entry name" value="DUF711"/>
    <property type="match status" value="1"/>
</dbReference>
<dbReference type="EMBL" id="JACYXC010000001">
    <property type="protein sequence ID" value="MBH5337783.1"/>
    <property type="molecule type" value="Genomic_DNA"/>
</dbReference>
<dbReference type="Proteomes" id="UP000807371">
    <property type="component" value="Unassembled WGS sequence"/>
</dbReference>
<evidence type="ECO:0000313" key="1">
    <source>
        <dbReference type="EMBL" id="MBH5337783.1"/>
    </source>
</evidence>
<protein>
    <submittedName>
        <fullName evidence="1">DUF711 family protein</fullName>
    </submittedName>
</protein>
<comment type="caution">
    <text evidence="1">The sequence shown here is derived from an EMBL/GenBank/DDBJ whole genome shotgun (WGS) entry which is preliminary data.</text>
</comment>
<organism evidence="1 2">
    <name type="scientific">Streptomyces pactum</name>
    <dbReference type="NCBI Taxonomy" id="68249"/>
    <lineage>
        <taxon>Bacteria</taxon>
        <taxon>Bacillati</taxon>
        <taxon>Actinomycetota</taxon>
        <taxon>Actinomycetes</taxon>
        <taxon>Kitasatosporales</taxon>
        <taxon>Streptomycetaceae</taxon>
        <taxon>Streptomyces</taxon>
    </lineage>
</organism>
<dbReference type="Gene3D" id="3.20.70.20">
    <property type="match status" value="1"/>
</dbReference>
<dbReference type="PANTHER" id="PTHR37560">
    <property type="entry name" value="UPF0210 PROTEIN SPR0218"/>
    <property type="match status" value="1"/>
</dbReference>
<dbReference type="PANTHER" id="PTHR37560:SF2">
    <property type="entry name" value="DUF711 DOMAIN-CONTAINING PROTEIN"/>
    <property type="match status" value="1"/>
</dbReference>
<name>A0ABS0NRF1_9ACTN</name>
<sequence length="396" mass="40521">MTDPTPTPHVRAVTVTLPGEVFHDEGADAAAIGAHGGRAREIGEELTRAGYDVQTVRLSAPALDGPTDRDRLAARAADLAEGCRRAGVGSASLAALRPAALAKLDPGDVAEVLTGHPSLFLAVVVAGDAGVDEAAVEFSGALVRELARRDPEANFRFAAVANLAPNAPLFPGSFGDGGPAGVSVGLQSAGTLLARARADRPRDPAAATRLTAACLGEELAALARLLEPFGRARGLRFHGFDPSPACAPDASIGEFLEVAGGIRFGAPGTVATCAAVTAGIRSAGHPTVGYAGLMLPVLEDPVLARAWQEGRIDADSVLAYSSVCGAGLDTIPLPGTTPDREVVALIRDMAALSARWGKPLSARLMLAPPGSDPRRTTFRAEQIINIAYPAPPSPDA</sequence>